<dbReference type="EMBL" id="JASNQZ010000015">
    <property type="protein sequence ID" value="KAL0946442.1"/>
    <property type="molecule type" value="Genomic_DNA"/>
</dbReference>
<keyword evidence="2" id="KW-1185">Reference proteome</keyword>
<name>A0ABR3IT14_9AGAR</name>
<dbReference type="Proteomes" id="UP001556367">
    <property type="component" value="Unassembled WGS sequence"/>
</dbReference>
<organism evidence="1 2">
    <name type="scientific">Hohenbuehelia grisea</name>
    <dbReference type="NCBI Taxonomy" id="104357"/>
    <lineage>
        <taxon>Eukaryota</taxon>
        <taxon>Fungi</taxon>
        <taxon>Dikarya</taxon>
        <taxon>Basidiomycota</taxon>
        <taxon>Agaricomycotina</taxon>
        <taxon>Agaricomycetes</taxon>
        <taxon>Agaricomycetidae</taxon>
        <taxon>Agaricales</taxon>
        <taxon>Pleurotineae</taxon>
        <taxon>Pleurotaceae</taxon>
        <taxon>Hohenbuehelia</taxon>
    </lineage>
</organism>
<accession>A0ABR3IT14</accession>
<proteinExistence type="predicted"/>
<evidence type="ECO:0008006" key="3">
    <source>
        <dbReference type="Google" id="ProtNLM"/>
    </source>
</evidence>
<sequence>MALFSGGILRSNLHRVVPPGAQGAFVRLSIVFFTRPRGEVVLRKDSAAIAEAAEKNHRETGTNFETRSTAAEWFQQRVKNRRFNYRTVSCSDMEKLPFRRFP</sequence>
<dbReference type="InterPro" id="IPR027443">
    <property type="entry name" value="IPNS-like_sf"/>
</dbReference>
<evidence type="ECO:0000313" key="1">
    <source>
        <dbReference type="EMBL" id="KAL0946442.1"/>
    </source>
</evidence>
<gene>
    <name evidence="1" type="ORF">HGRIS_012665</name>
</gene>
<dbReference type="Gene3D" id="2.60.120.330">
    <property type="entry name" value="B-lactam Antibiotic, Isopenicillin N Synthase, Chain"/>
    <property type="match status" value="1"/>
</dbReference>
<protein>
    <recommendedName>
        <fullName evidence="3">Isopenicillin N synthase-like Fe(2+) 2OG dioxygenase domain-containing protein</fullName>
    </recommendedName>
</protein>
<comment type="caution">
    <text evidence="1">The sequence shown here is derived from an EMBL/GenBank/DDBJ whole genome shotgun (WGS) entry which is preliminary data.</text>
</comment>
<dbReference type="SUPFAM" id="SSF51197">
    <property type="entry name" value="Clavaminate synthase-like"/>
    <property type="match status" value="1"/>
</dbReference>
<reference evidence="2" key="1">
    <citation type="submission" date="2024-06" db="EMBL/GenBank/DDBJ databases">
        <title>Multi-omics analyses provide insights into the biosynthesis of the anticancer antibiotic pleurotin in Hohenbuehelia grisea.</title>
        <authorList>
            <person name="Weaver J.A."/>
            <person name="Alberti F."/>
        </authorList>
    </citation>
    <scope>NUCLEOTIDE SEQUENCE [LARGE SCALE GENOMIC DNA]</scope>
    <source>
        <strain evidence="2">T-177</strain>
    </source>
</reference>
<evidence type="ECO:0000313" key="2">
    <source>
        <dbReference type="Proteomes" id="UP001556367"/>
    </source>
</evidence>